<evidence type="ECO:0000256" key="9">
    <source>
        <dbReference type="SAM" id="Coils"/>
    </source>
</evidence>
<feature type="coiled-coil region" evidence="9">
    <location>
        <begin position="87"/>
        <end position="114"/>
    </location>
</feature>
<evidence type="ECO:0000259" key="11">
    <source>
        <dbReference type="PROSITE" id="PS51424"/>
    </source>
</evidence>
<dbReference type="SUPFAM" id="SSF52540">
    <property type="entry name" value="P-loop containing nucleoside triphosphate hydrolases"/>
    <property type="match status" value="1"/>
</dbReference>
<comment type="caution">
    <text evidence="12">The sequence shown here is derived from an EMBL/GenBank/DDBJ whole genome shotgun (WGS) entry which is preliminary data.</text>
</comment>
<evidence type="ECO:0000256" key="10">
    <source>
        <dbReference type="SAM" id="MobiDB-lite"/>
    </source>
</evidence>
<organism evidence="12 13">
    <name type="scientific">Porites lobata</name>
    <dbReference type="NCBI Taxonomy" id="104759"/>
    <lineage>
        <taxon>Eukaryota</taxon>
        <taxon>Metazoa</taxon>
        <taxon>Cnidaria</taxon>
        <taxon>Anthozoa</taxon>
        <taxon>Hexacorallia</taxon>
        <taxon>Scleractinia</taxon>
        <taxon>Fungiina</taxon>
        <taxon>Poritidae</taxon>
        <taxon>Porites</taxon>
    </lineage>
</organism>
<dbReference type="InterPro" id="IPR032171">
    <property type="entry name" value="COR-A"/>
</dbReference>
<dbReference type="Gene3D" id="3.40.50.1580">
    <property type="entry name" value="Nucleoside phosphorylase domain"/>
    <property type="match status" value="1"/>
</dbReference>
<sequence length="1110" mass="126361">MKNGNRREWDVTMLFFAILFSDCVGPVLSAIVRKNVDDLRDFRNEFAHMPQGSLSEIDFQNAVSKVEVAFQALSLPTVEIKDLKYQKTFQTKDLTKVRKEVDDLKQEVQQLRKLMEFNNSPVAERFFDDGKEMPVPPEIIARGPSQVAAYNKALEEGETRVMRLPVMLIGQARSGKTSLKKSLKKEKFDEKEPSTDGIERDPSYFSVTNEIVSSEETKEEQDVESAVSFHNRVANFMVDEIKKGTSGPNLVYSNSSKLEDSDVKEDMLAKPQDNFGEATEEKSEKLFKTDKESNNRNRVNEVPEKAAVCYVKMINDTKREDKDNVYFCVWDFGGQSVYYTTHPIFLTGKAIYLLVYDLTKDPEGIAEHIEKQGVFRRKVDNECRKTNQDYLHFWLSSVSALEIQNMGHSESTSRGKLPKRLPPVILVCTHADIAGESAEELAAQVYGSLEAKPYGEHLYKKYFVVDNTKSGSAEECEDVQQLRDEWLEIAKHHPHMQSKIPIKWLQFEEALMGKKDHFISLDEARRIARDECGIKDVEQFKTSLNFLHDLRILIHFDDTPKLTDMVILDPQWLIDLFRKVITVKPYERKSDEPQYKELWKKLQNKGVLEEQLIQVAWGSFTDETKEILIVIMEKFGLLCPMPSVGEEKRYLVPSMLMSPPGDKTKELLLSATIPHVFIRFRRVSRQEYVQVPPGLFERLVVKFLAWCIEMQFTPLYEDMYQNFVRFPVGSKGYSVILCCNSSSVQVVLYEDPVSSSEKPDVADCDIVLDHLETVLQSLREECFWLKTIEWEFNVICPVCCEQRSGKYYCKGCKEEESLHFRSEAELQDEQGRICRKNTLTKEEIVPVEGFALWFRSLRKQERSLEHLCEASASGPPEVAVTMRKSENLPRESEPLDEDQIPIDILLLTVEDCEFLGCLSFLNPCFRRFYGGDDLGCVYVGDTGEDQIKLKIAVMKCHRGSITPGGSSVSVMDAVEVLGPKAVFSVGFCGGLDLTKVKPGDVVISDKLITYSPSKVTRDGIKETGVKVPLKSRLSRLILNARDGWNAPLKNSKEQEQVKVYCGAFLSGPEVIEDSKQCIALRSRFPEALAVEMEGEGKSVTFFSIFVSGSS</sequence>
<dbReference type="SUPFAM" id="SSF53167">
    <property type="entry name" value="Purine and uridine phosphorylases"/>
    <property type="match status" value="1"/>
</dbReference>
<dbReference type="InterPro" id="IPR027417">
    <property type="entry name" value="P-loop_NTPase"/>
</dbReference>
<dbReference type="PROSITE" id="PS51424">
    <property type="entry name" value="ROC"/>
    <property type="match status" value="1"/>
</dbReference>
<dbReference type="Pfam" id="PF16095">
    <property type="entry name" value="COR-A"/>
    <property type="match status" value="1"/>
</dbReference>
<protein>
    <recommendedName>
        <fullName evidence="1">non-specific serine/threonine protein kinase</fullName>
        <ecNumber evidence="1">2.7.11.1</ecNumber>
    </recommendedName>
</protein>
<keyword evidence="4" id="KW-0547">Nucleotide-binding</keyword>
<feature type="compositionally biased region" description="Basic and acidic residues" evidence="10">
    <location>
        <begin position="279"/>
        <end position="296"/>
    </location>
</feature>
<comment type="catalytic activity">
    <reaction evidence="8">
        <text>L-seryl-[protein] + ATP = O-phospho-L-seryl-[protein] + ADP + H(+)</text>
        <dbReference type="Rhea" id="RHEA:17989"/>
        <dbReference type="Rhea" id="RHEA-COMP:9863"/>
        <dbReference type="Rhea" id="RHEA-COMP:11604"/>
        <dbReference type="ChEBI" id="CHEBI:15378"/>
        <dbReference type="ChEBI" id="CHEBI:29999"/>
        <dbReference type="ChEBI" id="CHEBI:30616"/>
        <dbReference type="ChEBI" id="CHEBI:83421"/>
        <dbReference type="ChEBI" id="CHEBI:456216"/>
        <dbReference type="EC" id="2.7.11.1"/>
    </reaction>
</comment>
<dbReference type="Pfam" id="PF08477">
    <property type="entry name" value="Roc"/>
    <property type="match status" value="1"/>
</dbReference>
<dbReference type="PANTHER" id="PTHR47508">
    <property type="entry name" value="SAM DOMAIN-CONTAINING PROTEIN-RELATED"/>
    <property type="match status" value="1"/>
</dbReference>
<dbReference type="InterPro" id="IPR000845">
    <property type="entry name" value="Nucleoside_phosphorylase_d"/>
</dbReference>
<dbReference type="Proteomes" id="UP001159405">
    <property type="component" value="Unassembled WGS sequence"/>
</dbReference>
<evidence type="ECO:0000256" key="1">
    <source>
        <dbReference type="ARBA" id="ARBA00012513"/>
    </source>
</evidence>
<dbReference type="Gene3D" id="1.10.10.10">
    <property type="entry name" value="Winged helix-like DNA-binding domain superfamily/Winged helix DNA-binding domain"/>
    <property type="match status" value="1"/>
</dbReference>
<keyword evidence="5" id="KW-0418">Kinase</keyword>
<reference evidence="12 13" key="1">
    <citation type="submission" date="2022-05" db="EMBL/GenBank/DDBJ databases">
        <authorList>
            <consortium name="Genoscope - CEA"/>
            <person name="William W."/>
        </authorList>
    </citation>
    <scope>NUCLEOTIDE SEQUENCE [LARGE SCALE GENOMIC DNA]</scope>
</reference>
<evidence type="ECO:0000256" key="3">
    <source>
        <dbReference type="ARBA" id="ARBA00022737"/>
    </source>
</evidence>
<keyword evidence="2" id="KW-0808">Transferase</keyword>
<dbReference type="InterPro" id="IPR020859">
    <property type="entry name" value="ROC"/>
</dbReference>
<dbReference type="InterPro" id="IPR035994">
    <property type="entry name" value="Nucleoside_phosphorylase_sf"/>
</dbReference>
<feature type="compositionally biased region" description="Basic and acidic residues" evidence="10">
    <location>
        <begin position="185"/>
        <end position="202"/>
    </location>
</feature>
<comment type="catalytic activity">
    <reaction evidence="7">
        <text>L-threonyl-[protein] + ATP = O-phospho-L-threonyl-[protein] + ADP + H(+)</text>
        <dbReference type="Rhea" id="RHEA:46608"/>
        <dbReference type="Rhea" id="RHEA-COMP:11060"/>
        <dbReference type="Rhea" id="RHEA-COMP:11605"/>
        <dbReference type="ChEBI" id="CHEBI:15378"/>
        <dbReference type="ChEBI" id="CHEBI:30013"/>
        <dbReference type="ChEBI" id="CHEBI:30616"/>
        <dbReference type="ChEBI" id="CHEBI:61977"/>
        <dbReference type="ChEBI" id="CHEBI:456216"/>
        <dbReference type="EC" id="2.7.11.1"/>
    </reaction>
</comment>
<accession>A0ABN8RJA1</accession>
<keyword evidence="13" id="KW-1185">Reference proteome</keyword>
<dbReference type="EMBL" id="CALNXK010000257">
    <property type="protein sequence ID" value="CAH3179479.1"/>
    <property type="molecule type" value="Genomic_DNA"/>
</dbReference>
<proteinExistence type="predicted"/>
<evidence type="ECO:0000256" key="2">
    <source>
        <dbReference type="ARBA" id="ARBA00022679"/>
    </source>
</evidence>
<evidence type="ECO:0000256" key="4">
    <source>
        <dbReference type="ARBA" id="ARBA00022741"/>
    </source>
</evidence>
<evidence type="ECO:0000256" key="6">
    <source>
        <dbReference type="ARBA" id="ARBA00022840"/>
    </source>
</evidence>
<feature type="region of interest" description="Disordered" evidence="10">
    <location>
        <begin position="179"/>
        <end position="202"/>
    </location>
</feature>
<keyword evidence="9" id="KW-0175">Coiled coil</keyword>
<evidence type="ECO:0000256" key="8">
    <source>
        <dbReference type="ARBA" id="ARBA00048679"/>
    </source>
</evidence>
<keyword evidence="3" id="KW-0677">Repeat</keyword>
<keyword evidence="6" id="KW-0067">ATP-binding</keyword>
<gene>
    <name evidence="12" type="ORF">PLOB_00021906</name>
</gene>
<name>A0ABN8RJA1_9CNID</name>
<evidence type="ECO:0000313" key="12">
    <source>
        <dbReference type="EMBL" id="CAH3179479.1"/>
    </source>
</evidence>
<feature type="domain" description="Roc" evidence="11">
    <location>
        <begin position="157"/>
        <end position="493"/>
    </location>
</feature>
<dbReference type="InterPro" id="IPR036388">
    <property type="entry name" value="WH-like_DNA-bd_sf"/>
</dbReference>
<evidence type="ECO:0000256" key="5">
    <source>
        <dbReference type="ARBA" id="ARBA00022777"/>
    </source>
</evidence>
<dbReference type="Gene3D" id="3.40.50.300">
    <property type="entry name" value="P-loop containing nucleotide triphosphate hydrolases"/>
    <property type="match status" value="1"/>
</dbReference>
<evidence type="ECO:0000256" key="7">
    <source>
        <dbReference type="ARBA" id="ARBA00047899"/>
    </source>
</evidence>
<dbReference type="Pfam" id="PF01048">
    <property type="entry name" value="PNP_UDP_1"/>
    <property type="match status" value="1"/>
</dbReference>
<dbReference type="EC" id="2.7.11.1" evidence="1"/>
<evidence type="ECO:0000313" key="13">
    <source>
        <dbReference type="Proteomes" id="UP001159405"/>
    </source>
</evidence>
<dbReference type="PANTHER" id="PTHR47508:SF1">
    <property type="entry name" value="NON-SPECIFIC SERINE_THREONINE PROTEIN KINASE"/>
    <property type="match status" value="1"/>
</dbReference>
<feature type="region of interest" description="Disordered" evidence="10">
    <location>
        <begin position="273"/>
        <end position="296"/>
    </location>
</feature>